<reference evidence="1 2" key="1">
    <citation type="journal article" date="2010" name="Int. J. Syst. Evol. Microbiol.">
        <title>Bacillus horneckiae sp. nov., isolated from a spacecraft-assembly clean room.</title>
        <authorList>
            <person name="Vaishampayan P."/>
            <person name="Probst A."/>
            <person name="Krishnamurthi S."/>
            <person name="Ghosh S."/>
            <person name="Osman S."/>
            <person name="McDowall A."/>
            <person name="Ruckmani A."/>
            <person name="Mayilraj S."/>
            <person name="Venkateswaran K."/>
        </authorList>
    </citation>
    <scope>NUCLEOTIDE SEQUENCE [LARGE SCALE GENOMIC DNA]</scope>
    <source>
        <strain evidence="2">1PO1SC</strain>
    </source>
</reference>
<dbReference type="AlphaFoldDB" id="A0A2N0ZH19"/>
<name>A0A2N0ZH19_9BACI</name>
<accession>A0A2N0ZH19</accession>
<sequence>MEKLKLSQLSDDVEVSIEETSTVYTVAELKAEILDGEPHHESPNWYTVTRKRWVPDAHSMFDRYIDCEHDDLYEDWNERAWDCIEKESAVSKIQKILDEVFKGDHATAYWTYENPVEIDIFPNGINDTK</sequence>
<protein>
    <submittedName>
        <fullName evidence="1">Uncharacterized protein</fullName>
    </submittedName>
</protein>
<dbReference type="RefSeq" id="WP_066192284.1">
    <property type="nucleotide sequence ID" value="NZ_PISD01000024.1"/>
</dbReference>
<evidence type="ECO:0000313" key="1">
    <source>
        <dbReference type="EMBL" id="PKG28796.1"/>
    </source>
</evidence>
<organism evidence="1 2">
    <name type="scientific">Cytobacillus horneckiae</name>
    <dbReference type="NCBI Taxonomy" id="549687"/>
    <lineage>
        <taxon>Bacteria</taxon>
        <taxon>Bacillati</taxon>
        <taxon>Bacillota</taxon>
        <taxon>Bacilli</taxon>
        <taxon>Bacillales</taxon>
        <taxon>Bacillaceae</taxon>
        <taxon>Cytobacillus</taxon>
    </lineage>
</organism>
<gene>
    <name evidence="1" type="ORF">CWS20_11970</name>
</gene>
<evidence type="ECO:0000313" key="2">
    <source>
        <dbReference type="Proteomes" id="UP000233343"/>
    </source>
</evidence>
<comment type="caution">
    <text evidence="1">The sequence shown here is derived from an EMBL/GenBank/DDBJ whole genome shotgun (WGS) entry which is preliminary data.</text>
</comment>
<dbReference type="Proteomes" id="UP000233343">
    <property type="component" value="Unassembled WGS sequence"/>
</dbReference>
<dbReference type="EMBL" id="PISD01000024">
    <property type="protein sequence ID" value="PKG28796.1"/>
    <property type="molecule type" value="Genomic_DNA"/>
</dbReference>
<keyword evidence="2" id="KW-1185">Reference proteome</keyword>
<proteinExistence type="predicted"/>